<evidence type="ECO:0000256" key="2">
    <source>
        <dbReference type="ARBA" id="ARBA00012052"/>
    </source>
</evidence>
<gene>
    <name evidence="9" type="primary">ispE</name>
    <name evidence="13" type="ordered locus">Isop_3728</name>
</gene>
<keyword evidence="7 9" id="KW-0067">ATP-binding</keyword>
<dbReference type="Gene3D" id="3.30.230.10">
    <property type="match status" value="1"/>
</dbReference>
<evidence type="ECO:0000256" key="8">
    <source>
        <dbReference type="ARBA" id="ARBA00032554"/>
    </source>
</evidence>
<name>E8R008_ISOPI</name>
<dbReference type="SUPFAM" id="SSF54211">
    <property type="entry name" value="Ribosomal protein S5 domain 2-like"/>
    <property type="match status" value="1"/>
</dbReference>
<keyword evidence="4 9" id="KW-0808">Transferase</keyword>
<feature type="active site" evidence="9">
    <location>
        <position position="163"/>
    </location>
</feature>
<dbReference type="SUPFAM" id="SSF55060">
    <property type="entry name" value="GHMP Kinase, C-terminal domain"/>
    <property type="match status" value="1"/>
</dbReference>
<evidence type="ECO:0000256" key="9">
    <source>
        <dbReference type="HAMAP-Rule" id="MF_00061"/>
    </source>
</evidence>
<dbReference type="EMBL" id="CP002353">
    <property type="protein sequence ID" value="ADV64284.1"/>
    <property type="molecule type" value="Genomic_DNA"/>
</dbReference>
<dbReference type="InterPro" id="IPR006204">
    <property type="entry name" value="GHMP_kinase_N_dom"/>
</dbReference>
<dbReference type="InParanoid" id="E8R008"/>
<dbReference type="GO" id="GO:0019288">
    <property type="term" value="P:isopentenyl diphosphate biosynthetic process, methylerythritol 4-phosphate pathway"/>
    <property type="evidence" value="ECO:0007669"/>
    <property type="project" value="UniProtKB-UniRule"/>
</dbReference>
<dbReference type="InterPro" id="IPR013750">
    <property type="entry name" value="GHMP_kinase_C_dom"/>
</dbReference>
<dbReference type="GO" id="GO:0016114">
    <property type="term" value="P:terpenoid biosynthetic process"/>
    <property type="evidence" value="ECO:0007669"/>
    <property type="project" value="UniProtKB-UniRule"/>
</dbReference>
<keyword evidence="5 9" id="KW-0547">Nucleotide-binding</keyword>
<dbReference type="Pfam" id="PF00288">
    <property type="entry name" value="GHMP_kinases_N"/>
    <property type="match status" value="1"/>
</dbReference>
<comment type="pathway">
    <text evidence="9">Isoprenoid biosynthesis; isopentenyl diphosphate biosynthesis via DXP pathway; isopentenyl diphosphate from 1-deoxy-D-xylulose 5-phosphate: step 3/6.</text>
</comment>
<evidence type="ECO:0000256" key="3">
    <source>
        <dbReference type="ARBA" id="ARBA00017473"/>
    </source>
</evidence>
<proteinExistence type="inferred from homology"/>
<dbReference type="PANTHER" id="PTHR43527">
    <property type="entry name" value="4-DIPHOSPHOCYTIDYL-2-C-METHYL-D-ERYTHRITOL KINASE, CHLOROPLASTIC"/>
    <property type="match status" value="1"/>
</dbReference>
<reference evidence="13 14" key="1">
    <citation type="journal article" date="2011" name="Stand. Genomic Sci.">
        <title>Complete genome sequence of Isosphaera pallida type strain (IS1B).</title>
        <authorList>
            <consortium name="US DOE Joint Genome Institute (JGI-PGF)"/>
            <person name="Goker M."/>
            <person name="Cleland D."/>
            <person name="Saunders E."/>
            <person name="Lapidus A."/>
            <person name="Nolan M."/>
            <person name="Lucas S."/>
            <person name="Hammon N."/>
            <person name="Deshpande S."/>
            <person name="Cheng J.F."/>
            <person name="Tapia R."/>
            <person name="Han C."/>
            <person name="Goodwin L."/>
            <person name="Pitluck S."/>
            <person name="Liolios K."/>
            <person name="Pagani I."/>
            <person name="Ivanova N."/>
            <person name="Mavromatis K."/>
            <person name="Pati A."/>
            <person name="Chen A."/>
            <person name="Palaniappan K."/>
            <person name="Land M."/>
            <person name="Hauser L."/>
            <person name="Chang Y.J."/>
            <person name="Jeffries C.D."/>
            <person name="Detter J.C."/>
            <person name="Beck B."/>
            <person name="Woyke T."/>
            <person name="Bristow J."/>
            <person name="Eisen J.A."/>
            <person name="Markowitz V."/>
            <person name="Hugenholtz P."/>
            <person name="Kyrpides N.C."/>
            <person name="Klenk H.P."/>
        </authorList>
    </citation>
    <scope>NUCLEOTIDE SEQUENCE [LARGE SCALE GENOMIC DNA]</scope>
    <source>
        <strain evidence="14">ATCC 43644 / DSM 9630 / IS1B</strain>
    </source>
</reference>
<comment type="catalytic activity">
    <reaction evidence="9">
        <text>4-CDP-2-C-methyl-D-erythritol + ATP = 4-CDP-2-C-methyl-D-erythritol 2-phosphate + ADP + H(+)</text>
        <dbReference type="Rhea" id="RHEA:18437"/>
        <dbReference type="ChEBI" id="CHEBI:15378"/>
        <dbReference type="ChEBI" id="CHEBI:30616"/>
        <dbReference type="ChEBI" id="CHEBI:57823"/>
        <dbReference type="ChEBI" id="CHEBI:57919"/>
        <dbReference type="ChEBI" id="CHEBI:456216"/>
        <dbReference type="EC" id="2.7.1.148"/>
    </reaction>
</comment>
<evidence type="ECO:0000256" key="7">
    <source>
        <dbReference type="ARBA" id="ARBA00022840"/>
    </source>
</evidence>
<comment type="function">
    <text evidence="9">Catalyzes the phosphorylation of the position 2 hydroxy group of 4-diphosphocytidyl-2C-methyl-D-erythritol.</text>
</comment>
<dbReference type="Gene3D" id="3.30.70.890">
    <property type="entry name" value="GHMP kinase, C-terminal domain"/>
    <property type="match status" value="1"/>
</dbReference>
<evidence type="ECO:0000256" key="1">
    <source>
        <dbReference type="ARBA" id="ARBA00009684"/>
    </source>
</evidence>
<feature type="active site" evidence="9">
    <location>
        <position position="35"/>
    </location>
</feature>
<dbReference type="HAMAP" id="MF_00061">
    <property type="entry name" value="IspE"/>
    <property type="match status" value="1"/>
</dbReference>
<dbReference type="STRING" id="575540.Isop_3728"/>
<dbReference type="InterPro" id="IPR014721">
    <property type="entry name" value="Ribsml_uS5_D2-typ_fold_subgr"/>
</dbReference>
<dbReference type="PANTHER" id="PTHR43527:SF2">
    <property type="entry name" value="4-DIPHOSPHOCYTIDYL-2-C-METHYL-D-ERYTHRITOL KINASE, CHLOROPLASTIC"/>
    <property type="match status" value="1"/>
</dbReference>
<keyword evidence="6 9" id="KW-0418">Kinase</keyword>
<evidence type="ECO:0000256" key="5">
    <source>
        <dbReference type="ARBA" id="ARBA00022741"/>
    </source>
</evidence>
<dbReference type="EC" id="2.7.1.148" evidence="2 9"/>
<feature type="domain" description="GHMP kinase N-terminal" evidence="11">
    <location>
        <begin position="91"/>
        <end position="171"/>
    </location>
</feature>
<evidence type="ECO:0000256" key="10">
    <source>
        <dbReference type="SAM" id="MobiDB-lite"/>
    </source>
</evidence>
<dbReference type="KEGG" id="ipa:Isop_3728"/>
<evidence type="ECO:0000259" key="12">
    <source>
        <dbReference type="Pfam" id="PF08544"/>
    </source>
</evidence>
<sequence length="320" mass="33815">MFNDHAEAVPSPRSADADAGGAGLGQPQVRRAPAKLNLFLEVTTRRDDGYHAIETLMVTLDWYDLLTARDDPSGLVRLTCDDPGLPTDATNLVVRAAEAIRRDLGVTRGVAFHLSKAIPSESGLGGGSSDAASALLLLRTLWGLEDRLGPVRLAELAAGLGSDVPFFLTGGAAVCRGRGELVEPIACPRYWFVVVRPPFGIATTRVYHGLELPARPTPIGPVQEAFLSGDPEALGGLLFNRLQPRAERLAPGLGRVRHALDELIPHDCVGALMSGSGSACFALARTRDHAYAAAARLLERHPGIGRVQVVSCGPGDDTAT</sequence>
<dbReference type="GO" id="GO:0050515">
    <property type="term" value="F:4-(cytidine 5'-diphospho)-2-C-methyl-D-erythritol kinase activity"/>
    <property type="evidence" value="ECO:0007669"/>
    <property type="project" value="UniProtKB-UniRule"/>
</dbReference>
<accession>E8R008</accession>
<dbReference type="UniPathway" id="UPA00056">
    <property type="reaction ID" value="UER00094"/>
</dbReference>
<dbReference type="eggNOG" id="COG1947">
    <property type="taxonomic scope" value="Bacteria"/>
</dbReference>
<dbReference type="Proteomes" id="UP000008631">
    <property type="component" value="Chromosome"/>
</dbReference>
<feature type="domain" description="GHMP kinase C-terminal" evidence="12">
    <location>
        <begin position="224"/>
        <end position="299"/>
    </location>
</feature>
<dbReference type="InterPro" id="IPR004424">
    <property type="entry name" value="IspE"/>
</dbReference>
<dbReference type="NCBIfam" id="TIGR00154">
    <property type="entry name" value="ispE"/>
    <property type="match status" value="1"/>
</dbReference>
<dbReference type="HOGENOM" id="CLU_053057_2_0_0"/>
<evidence type="ECO:0000313" key="14">
    <source>
        <dbReference type="Proteomes" id="UP000008631"/>
    </source>
</evidence>
<feature type="binding site" evidence="9">
    <location>
        <begin position="119"/>
        <end position="129"/>
    </location>
    <ligand>
        <name>ATP</name>
        <dbReference type="ChEBI" id="CHEBI:30616"/>
    </ligand>
</feature>
<dbReference type="OrthoDB" id="9809438at2"/>
<keyword evidence="9" id="KW-0414">Isoprene biosynthesis</keyword>
<comment type="similarity">
    <text evidence="1 9">Belongs to the GHMP kinase family. IspE subfamily.</text>
</comment>
<dbReference type="RefSeq" id="WP_013566572.1">
    <property type="nucleotide sequence ID" value="NC_014962.1"/>
</dbReference>
<dbReference type="FunCoup" id="E8R008">
    <property type="interactions" value="233"/>
</dbReference>
<evidence type="ECO:0000259" key="11">
    <source>
        <dbReference type="Pfam" id="PF00288"/>
    </source>
</evidence>
<evidence type="ECO:0000256" key="4">
    <source>
        <dbReference type="ARBA" id="ARBA00022679"/>
    </source>
</evidence>
<dbReference type="AlphaFoldDB" id="E8R008"/>
<feature type="region of interest" description="Disordered" evidence="10">
    <location>
        <begin position="1"/>
        <end position="27"/>
    </location>
</feature>
<keyword evidence="14" id="KW-1185">Reference proteome</keyword>
<dbReference type="InterPro" id="IPR020568">
    <property type="entry name" value="Ribosomal_Su5_D2-typ_SF"/>
</dbReference>
<dbReference type="GO" id="GO:0005524">
    <property type="term" value="F:ATP binding"/>
    <property type="evidence" value="ECO:0007669"/>
    <property type="project" value="UniProtKB-UniRule"/>
</dbReference>
<organism evidence="13 14">
    <name type="scientific">Isosphaera pallida (strain ATCC 43644 / DSM 9630 / IS1B)</name>
    <dbReference type="NCBI Taxonomy" id="575540"/>
    <lineage>
        <taxon>Bacteria</taxon>
        <taxon>Pseudomonadati</taxon>
        <taxon>Planctomycetota</taxon>
        <taxon>Planctomycetia</taxon>
        <taxon>Isosphaerales</taxon>
        <taxon>Isosphaeraceae</taxon>
        <taxon>Isosphaera</taxon>
    </lineage>
</organism>
<dbReference type="InterPro" id="IPR036554">
    <property type="entry name" value="GHMP_kinase_C_sf"/>
</dbReference>
<dbReference type="PIRSF" id="PIRSF010376">
    <property type="entry name" value="IspE"/>
    <property type="match status" value="1"/>
</dbReference>
<evidence type="ECO:0000256" key="6">
    <source>
        <dbReference type="ARBA" id="ARBA00022777"/>
    </source>
</evidence>
<protein>
    <recommendedName>
        <fullName evidence="3 9">4-diphosphocytidyl-2-C-methyl-D-erythritol kinase</fullName>
        <shortName evidence="9">CMK</shortName>
        <ecNumber evidence="2 9">2.7.1.148</ecNumber>
    </recommendedName>
    <alternativeName>
        <fullName evidence="8 9">4-(cytidine-5'-diphospho)-2-C-methyl-D-erythritol kinase</fullName>
    </alternativeName>
</protein>
<dbReference type="Pfam" id="PF08544">
    <property type="entry name" value="GHMP_kinases_C"/>
    <property type="match status" value="1"/>
</dbReference>
<evidence type="ECO:0000313" key="13">
    <source>
        <dbReference type="EMBL" id="ADV64284.1"/>
    </source>
</evidence>